<keyword evidence="7" id="KW-0067">ATP-binding</keyword>
<feature type="transmembrane region" description="Helical" evidence="10">
    <location>
        <begin position="211"/>
        <end position="230"/>
    </location>
</feature>
<evidence type="ECO:0000256" key="4">
    <source>
        <dbReference type="ARBA" id="ARBA00022679"/>
    </source>
</evidence>
<dbReference type="CDD" id="cd16917">
    <property type="entry name" value="HATPase_UhpB-NarQ-NarX-like"/>
    <property type="match status" value="1"/>
</dbReference>
<feature type="domain" description="Signal transduction histidine kinase subgroup 3 dimerisation and phosphoacceptor" evidence="12">
    <location>
        <begin position="467"/>
        <end position="534"/>
    </location>
</feature>
<keyword evidence="5" id="KW-0547">Nucleotide-binding</keyword>
<keyword evidence="10" id="KW-0472">Membrane</keyword>
<proteinExistence type="predicted"/>
<name>A0ABV5LS73_9ACTN</name>
<dbReference type="PANTHER" id="PTHR24421:SF10">
    <property type="entry name" value="NITRATE_NITRITE SENSOR PROTEIN NARQ"/>
    <property type="match status" value="1"/>
</dbReference>
<dbReference type="EMBL" id="JBHMDM010000004">
    <property type="protein sequence ID" value="MFB9376935.1"/>
    <property type="molecule type" value="Genomic_DNA"/>
</dbReference>
<feature type="compositionally biased region" description="Low complexity" evidence="9">
    <location>
        <begin position="9"/>
        <end position="20"/>
    </location>
</feature>
<organism evidence="13 14">
    <name type="scientific">Kineococcus gynurae</name>
    <dbReference type="NCBI Taxonomy" id="452979"/>
    <lineage>
        <taxon>Bacteria</taxon>
        <taxon>Bacillati</taxon>
        <taxon>Actinomycetota</taxon>
        <taxon>Actinomycetes</taxon>
        <taxon>Kineosporiales</taxon>
        <taxon>Kineosporiaceae</taxon>
        <taxon>Kineococcus</taxon>
    </lineage>
</organism>
<evidence type="ECO:0000256" key="1">
    <source>
        <dbReference type="ARBA" id="ARBA00000085"/>
    </source>
</evidence>
<dbReference type="PANTHER" id="PTHR24421">
    <property type="entry name" value="NITRATE/NITRITE SENSOR PROTEIN NARX-RELATED"/>
    <property type="match status" value="1"/>
</dbReference>
<evidence type="ECO:0000256" key="8">
    <source>
        <dbReference type="ARBA" id="ARBA00023012"/>
    </source>
</evidence>
<feature type="transmembrane region" description="Helical" evidence="10">
    <location>
        <begin position="242"/>
        <end position="263"/>
    </location>
</feature>
<dbReference type="Proteomes" id="UP001589748">
    <property type="component" value="Unassembled WGS sequence"/>
</dbReference>
<gene>
    <name evidence="13" type="ORF">ACFFVI_08130</name>
</gene>
<dbReference type="InterPro" id="IPR036890">
    <property type="entry name" value="HATPase_C_sf"/>
</dbReference>
<reference evidence="13 14" key="1">
    <citation type="submission" date="2024-09" db="EMBL/GenBank/DDBJ databases">
        <authorList>
            <person name="Sun Q."/>
            <person name="Mori K."/>
        </authorList>
    </citation>
    <scope>NUCLEOTIDE SEQUENCE [LARGE SCALE GENOMIC DNA]</scope>
    <source>
        <strain evidence="13 14">TISTR 1856</strain>
    </source>
</reference>
<dbReference type="InterPro" id="IPR003594">
    <property type="entry name" value="HATPase_dom"/>
</dbReference>
<feature type="compositionally biased region" description="Basic and acidic residues" evidence="9">
    <location>
        <begin position="629"/>
        <end position="638"/>
    </location>
</feature>
<evidence type="ECO:0000256" key="5">
    <source>
        <dbReference type="ARBA" id="ARBA00022741"/>
    </source>
</evidence>
<evidence type="ECO:0000256" key="3">
    <source>
        <dbReference type="ARBA" id="ARBA00022553"/>
    </source>
</evidence>
<keyword evidence="6 13" id="KW-0418">Kinase</keyword>
<feature type="region of interest" description="Disordered" evidence="9">
    <location>
        <begin position="1"/>
        <end position="21"/>
    </location>
</feature>
<protein>
    <recommendedName>
        <fullName evidence="2">histidine kinase</fullName>
        <ecNumber evidence="2">2.7.13.3</ecNumber>
    </recommendedName>
</protein>
<evidence type="ECO:0000256" key="10">
    <source>
        <dbReference type="SAM" id="Phobius"/>
    </source>
</evidence>
<dbReference type="GO" id="GO:0016301">
    <property type="term" value="F:kinase activity"/>
    <property type="evidence" value="ECO:0007669"/>
    <property type="project" value="UniProtKB-KW"/>
</dbReference>
<dbReference type="RefSeq" id="WP_380135486.1">
    <property type="nucleotide sequence ID" value="NZ_JBHLUI010000003.1"/>
</dbReference>
<dbReference type="InterPro" id="IPR050482">
    <property type="entry name" value="Sensor_HK_TwoCompSys"/>
</dbReference>
<feature type="transmembrane region" description="Helical" evidence="10">
    <location>
        <begin position="122"/>
        <end position="145"/>
    </location>
</feature>
<evidence type="ECO:0000256" key="6">
    <source>
        <dbReference type="ARBA" id="ARBA00022777"/>
    </source>
</evidence>
<feature type="region of interest" description="Disordered" evidence="9">
    <location>
        <begin position="615"/>
        <end position="638"/>
    </location>
</feature>
<accession>A0ABV5LS73</accession>
<feature type="transmembrane region" description="Helical" evidence="10">
    <location>
        <begin position="181"/>
        <end position="199"/>
    </location>
</feature>
<keyword evidence="14" id="KW-1185">Reference proteome</keyword>
<dbReference type="EC" id="2.7.13.3" evidence="2"/>
<evidence type="ECO:0000256" key="9">
    <source>
        <dbReference type="SAM" id="MobiDB-lite"/>
    </source>
</evidence>
<dbReference type="Pfam" id="PF07730">
    <property type="entry name" value="HisKA_3"/>
    <property type="match status" value="1"/>
</dbReference>
<keyword evidence="4" id="KW-0808">Transferase</keyword>
<feature type="transmembrane region" description="Helical" evidence="10">
    <location>
        <begin position="86"/>
        <end position="110"/>
    </location>
</feature>
<dbReference type="Gene3D" id="1.20.5.1930">
    <property type="match status" value="1"/>
</dbReference>
<feature type="domain" description="Histidine kinase/HSP90-like ATPase" evidence="11">
    <location>
        <begin position="575"/>
        <end position="659"/>
    </location>
</feature>
<evidence type="ECO:0000259" key="11">
    <source>
        <dbReference type="Pfam" id="PF02518"/>
    </source>
</evidence>
<keyword evidence="3" id="KW-0597">Phosphoprotein</keyword>
<keyword evidence="10" id="KW-0812">Transmembrane</keyword>
<dbReference type="SUPFAM" id="SSF55874">
    <property type="entry name" value="ATPase domain of HSP90 chaperone/DNA topoisomerase II/histidine kinase"/>
    <property type="match status" value="1"/>
</dbReference>
<evidence type="ECO:0000259" key="12">
    <source>
        <dbReference type="Pfam" id="PF07730"/>
    </source>
</evidence>
<comment type="catalytic activity">
    <reaction evidence="1">
        <text>ATP + protein L-histidine = ADP + protein N-phospho-L-histidine.</text>
        <dbReference type="EC" id="2.7.13.3"/>
    </reaction>
</comment>
<evidence type="ECO:0000256" key="2">
    <source>
        <dbReference type="ARBA" id="ARBA00012438"/>
    </source>
</evidence>
<feature type="transmembrane region" description="Helical" evidence="10">
    <location>
        <begin position="157"/>
        <end position="175"/>
    </location>
</feature>
<evidence type="ECO:0000256" key="7">
    <source>
        <dbReference type="ARBA" id="ARBA00022840"/>
    </source>
</evidence>
<feature type="transmembrane region" description="Helical" evidence="10">
    <location>
        <begin position="28"/>
        <end position="52"/>
    </location>
</feature>
<dbReference type="InterPro" id="IPR011712">
    <property type="entry name" value="Sig_transdc_His_kin_sub3_dim/P"/>
</dbReference>
<keyword evidence="10" id="KW-1133">Transmembrane helix</keyword>
<comment type="caution">
    <text evidence="13">The sequence shown here is derived from an EMBL/GenBank/DDBJ whole genome shotgun (WGS) entry which is preliminary data.</text>
</comment>
<evidence type="ECO:0000313" key="14">
    <source>
        <dbReference type="Proteomes" id="UP001589748"/>
    </source>
</evidence>
<feature type="transmembrane region" description="Helical" evidence="10">
    <location>
        <begin position="58"/>
        <end position="79"/>
    </location>
</feature>
<sequence>MPVQQAPPEGSTAAEGTAAGPDGGRPRLALVVAVTAWTLAGVGLVAALASGVPLGGESVFLFVDAMVAVVYGALGAIVLARRRHPVPWILALTALGDGLAVVGGGAMLLALGRPGWESVAPWGFLFGVAWVPGILALFTVVPWLVRNGPLGRVGTAGVVAGSLVSVGATVHQVFLRDVAGYWWAVAACLVGAAATADAVHRSRRGIPEDRVGMVWLAWGTGMMTVSFLPLTAPALAGWIPPVVVPLLHLAVQAVFPAAVLGVVLRQRLWGIDLAVSRTVTAGVLTLALLGVYVLVASVTTALLPEPSPVPGQVLAAAVVALTVQPSRTWVRRRVSRLVHGEAADRAASQRLGEQFTRSATAEDLLGGLTARIREGLRLESVEVHGAGRAPVREGHPTGPALVVPLLHGGREVGELRVTARPGESLGARGRRQLDDLGGILAAALALVHAGADLERERDRVTRARLAERRALRREIHDGLGPSLAGLRLGIQGARNLVGTDPDGAGAILDALQDELDLRIDDVRNLSRTLLPPTLEDLGLGAAVRELAEKLSSPGCAVRVRCPEASDLPAPVRTAAYGIIGEAVLNAVRHGSPTQVGVEVVVGPDRVRVEVADDGRGVRAGAPDGVGTRSMRERAEEQGGRLDRFPREGGGTVVVAVLPTGGQE</sequence>
<feature type="transmembrane region" description="Helical" evidence="10">
    <location>
        <begin position="283"/>
        <end position="303"/>
    </location>
</feature>
<keyword evidence="8" id="KW-0902">Two-component regulatory system</keyword>
<dbReference type="Pfam" id="PF02518">
    <property type="entry name" value="HATPase_c"/>
    <property type="match status" value="1"/>
</dbReference>
<evidence type="ECO:0000313" key="13">
    <source>
        <dbReference type="EMBL" id="MFB9376935.1"/>
    </source>
</evidence>
<dbReference type="Gene3D" id="3.30.565.10">
    <property type="entry name" value="Histidine kinase-like ATPase, C-terminal domain"/>
    <property type="match status" value="1"/>
</dbReference>